<dbReference type="InterPro" id="IPR000538">
    <property type="entry name" value="Link_dom"/>
</dbReference>
<keyword evidence="7" id="KW-0675">Receptor</keyword>
<reference evidence="11" key="2">
    <citation type="submission" date="2025-09" db="UniProtKB">
        <authorList>
            <consortium name="Ensembl"/>
        </authorList>
    </citation>
    <scope>IDENTIFICATION</scope>
</reference>
<dbReference type="InterPro" id="IPR016187">
    <property type="entry name" value="CTDL_fold"/>
</dbReference>
<dbReference type="Ensembl" id="ENSCCRT00010002050.1">
    <property type="protein sequence ID" value="ENSCCRP00010001881.1"/>
    <property type="gene ID" value="ENSCCRG00010000865.1"/>
</dbReference>
<reference evidence="11" key="1">
    <citation type="submission" date="2025-08" db="UniProtKB">
        <authorList>
            <consortium name="Ensembl"/>
        </authorList>
    </citation>
    <scope>IDENTIFICATION</scope>
</reference>
<evidence type="ECO:0000256" key="8">
    <source>
        <dbReference type="ARBA" id="ARBA00023180"/>
    </source>
</evidence>
<evidence type="ECO:0000256" key="3">
    <source>
        <dbReference type="ARBA" id="ARBA00022729"/>
    </source>
</evidence>
<dbReference type="GO" id="GO:0005540">
    <property type="term" value="F:hyaluronic acid binding"/>
    <property type="evidence" value="ECO:0007669"/>
    <property type="project" value="InterPro"/>
</dbReference>
<comment type="subcellular location">
    <subcellularLocation>
        <location evidence="1">Membrane</location>
        <topology evidence="1">Single-pass membrane protein</topology>
    </subcellularLocation>
</comment>
<evidence type="ECO:0000313" key="11">
    <source>
        <dbReference type="Ensembl" id="ENSCCRP00010001881.1"/>
    </source>
</evidence>
<organism evidence="11 12">
    <name type="scientific">Cyprinus carpio</name>
    <name type="common">Common carp</name>
    <dbReference type="NCBI Taxonomy" id="7962"/>
    <lineage>
        <taxon>Eukaryota</taxon>
        <taxon>Metazoa</taxon>
        <taxon>Chordata</taxon>
        <taxon>Craniata</taxon>
        <taxon>Vertebrata</taxon>
        <taxon>Euteleostomi</taxon>
        <taxon>Actinopterygii</taxon>
        <taxon>Neopterygii</taxon>
        <taxon>Teleostei</taxon>
        <taxon>Ostariophysi</taxon>
        <taxon>Cypriniformes</taxon>
        <taxon>Cyprinidae</taxon>
        <taxon>Cyprininae</taxon>
        <taxon>Cyprinus</taxon>
    </lineage>
</organism>
<dbReference type="GO" id="GO:0006954">
    <property type="term" value="P:inflammatory response"/>
    <property type="evidence" value="ECO:0007669"/>
    <property type="project" value="TreeGrafter"/>
</dbReference>
<dbReference type="GO" id="GO:0007155">
    <property type="term" value="P:cell adhesion"/>
    <property type="evidence" value="ECO:0007669"/>
    <property type="project" value="InterPro"/>
</dbReference>
<evidence type="ECO:0000256" key="7">
    <source>
        <dbReference type="ARBA" id="ARBA00023170"/>
    </source>
</evidence>
<feature type="domain" description="Link" evidence="10">
    <location>
        <begin position="29"/>
        <end position="75"/>
    </location>
</feature>
<keyword evidence="2" id="KW-0812">Transmembrane</keyword>
<evidence type="ECO:0000256" key="6">
    <source>
        <dbReference type="ARBA" id="ARBA00023157"/>
    </source>
</evidence>
<evidence type="ECO:0000256" key="1">
    <source>
        <dbReference type="ARBA" id="ARBA00004167"/>
    </source>
</evidence>
<keyword evidence="12" id="KW-1185">Reference proteome</keyword>
<evidence type="ECO:0000256" key="2">
    <source>
        <dbReference type="ARBA" id="ARBA00022692"/>
    </source>
</evidence>
<dbReference type="PANTHER" id="PTHR10225:SF6">
    <property type="entry name" value="CD44 ANTIGEN"/>
    <property type="match status" value="1"/>
</dbReference>
<keyword evidence="3" id="KW-0732">Signal</keyword>
<dbReference type="GO" id="GO:0070374">
    <property type="term" value="P:positive regulation of ERK1 and ERK2 cascade"/>
    <property type="evidence" value="ECO:0007669"/>
    <property type="project" value="TreeGrafter"/>
</dbReference>
<dbReference type="SUPFAM" id="SSF56436">
    <property type="entry name" value="C-type lectin-like"/>
    <property type="match status" value="1"/>
</dbReference>
<protein>
    <recommendedName>
        <fullName evidence="10">Link domain-containing protein</fullName>
    </recommendedName>
</protein>
<dbReference type="PROSITE" id="PS50963">
    <property type="entry name" value="LINK_2"/>
    <property type="match status" value="1"/>
</dbReference>
<keyword evidence="5" id="KW-0472">Membrane</keyword>
<dbReference type="Gene3D" id="3.10.100.10">
    <property type="entry name" value="Mannose-Binding Protein A, subunit A"/>
    <property type="match status" value="1"/>
</dbReference>
<dbReference type="GO" id="GO:0035692">
    <property type="term" value="C:macrophage migration inhibitory factor receptor complex"/>
    <property type="evidence" value="ECO:0007669"/>
    <property type="project" value="TreeGrafter"/>
</dbReference>
<dbReference type="InterPro" id="IPR016186">
    <property type="entry name" value="C-type_lectin-like/link_sf"/>
</dbReference>
<dbReference type="GO" id="GO:0016323">
    <property type="term" value="C:basolateral plasma membrane"/>
    <property type="evidence" value="ECO:0007669"/>
    <property type="project" value="TreeGrafter"/>
</dbReference>
<dbReference type="Pfam" id="PF00193">
    <property type="entry name" value="Xlink"/>
    <property type="match status" value="1"/>
</dbReference>
<dbReference type="InterPro" id="IPR043210">
    <property type="entry name" value="CD44_antigen-like"/>
</dbReference>
<evidence type="ECO:0000256" key="9">
    <source>
        <dbReference type="PROSITE-ProRule" id="PRU00323"/>
    </source>
</evidence>
<sequence length="75" mass="8456">LNSLIPSPVHCLSLVPLIEVLKTICCFASVFHVEGTSRYSLTFQQALELCQSLGYKLATHEQVNEAYKKDLRTCR</sequence>
<comment type="caution">
    <text evidence="9">Lacks conserved residue(s) required for the propagation of feature annotation.</text>
</comment>
<evidence type="ECO:0000259" key="10">
    <source>
        <dbReference type="PROSITE" id="PS50963"/>
    </source>
</evidence>
<evidence type="ECO:0000313" key="12">
    <source>
        <dbReference type="Proteomes" id="UP000694427"/>
    </source>
</evidence>
<keyword evidence="6" id="KW-1015">Disulfide bond</keyword>
<proteinExistence type="predicted"/>
<dbReference type="GO" id="GO:0004896">
    <property type="term" value="F:cytokine receptor activity"/>
    <property type="evidence" value="ECO:0007669"/>
    <property type="project" value="TreeGrafter"/>
</dbReference>
<dbReference type="Proteomes" id="UP000694427">
    <property type="component" value="Unplaced"/>
</dbReference>
<keyword evidence="4" id="KW-1133">Transmembrane helix</keyword>
<dbReference type="AlphaFoldDB" id="A0A8C1G9Q4"/>
<accession>A0A8C1G9Q4</accession>
<evidence type="ECO:0000256" key="4">
    <source>
        <dbReference type="ARBA" id="ARBA00022989"/>
    </source>
</evidence>
<dbReference type="PANTHER" id="PTHR10225">
    <property type="entry name" value="HYALURONAN RECEPTOR"/>
    <property type="match status" value="1"/>
</dbReference>
<name>A0A8C1G9Q4_CYPCA</name>
<evidence type="ECO:0000256" key="5">
    <source>
        <dbReference type="ARBA" id="ARBA00023136"/>
    </source>
</evidence>
<keyword evidence="8" id="KW-0325">Glycoprotein</keyword>